<proteinExistence type="predicted"/>
<name>T1AZQ1_9ZZZZ</name>
<accession>T1AZQ1</accession>
<comment type="caution">
    <text evidence="1">The sequence shown here is derived from an EMBL/GenBank/DDBJ whole genome shotgun (WGS) entry which is preliminary data.</text>
</comment>
<keyword evidence="1" id="KW-0808">Transferase</keyword>
<reference evidence="1" key="2">
    <citation type="journal article" date="2014" name="ISME J.">
        <title>Microbial stratification in low pH oxic and suboxic macroscopic growths along an acid mine drainage.</title>
        <authorList>
            <person name="Mendez-Garcia C."/>
            <person name="Mesa V."/>
            <person name="Sprenger R.R."/>
            <person name="Richter M."/>
            <person name="Diez M.S."/>
            <person name="Solano J."/>
            <person name="Bargiela R."/>
            <person name="Golyshina O.V."/>
            <person name="Manteca A."/>
            <person name="Ramos J.L."/>
            <person name="Gallego J.R."/>
            <person name="Llorente I."/>
            <person name="Martins Dos Santos V.A."/>
            <person name="Jensen O.N."/>
            <person name="Pelaez A.I."/>
            <person name="Sanchez J."/>
            <person name="Ferrer M."/>
        </authorList>
    </citation>
    <scope>NUCLEOTIDE SEQUENCE</scope>
</reference>
<keyword evidence="1" id="KW-0548">Nucleotidyltransferase</keyword>
<organism evidence="1">
    <name type="scientific">mine drainage metagenome</name>
    <dbReference type="NCBI Taxonomy" id="410659"/>
    <lineage>
        <taxon>unclassified sequences</taxon>
        <taxon>metagenomes</taxon>
        <taxon>ecological metagenomes</taxon>
    </lineage>
</organism>
<dbReference type="AlphaFoldDB" id="T1AZQ1"/>
<gene>
    <name evidence="1" type="ORF">B2A_09000</name>
</gene>
<reference evidence="1" key="1">
    <citation type="submission" date="2013-08" db="EMBL/GenBank/DDBJ databases">
        <authorList>
            <person name="Mendez C."/>
            <person name="Richter M."/>
            <person name="Ferrer M."/>
            <person name="Sanchez J."/>
        </authorList>
    </citation>
    <scope>NUCLEOTIDE SEQUENCE</scope>
</reference>
<sequence length="159" mass="18709">MLEFGRYAAHNRARRGAGKPETFDFLGFTHICAKTRNGRFNVRRQTMKKRFRAKLSEVKAELRRRMTRPIPEQGAYLRTVLTGHARYYGVPGNGPALTGFRNQLRWQWGRTLRRRGNRHVASWSSLRRHLDRWLPRPRIGHPWPSQRLGVITQGRSPVR</sequence>
<dbReference type="GO" id="GO:0003964">
    <property type="term" value="F:RNA-directed DNA polymerase activity"/>
    <property type="evidence" value="ECO:0007669"/>
    <property type="project" value="UniProtKB-KW"/>
</dbReference>
<keyword evidence="1" id="KW-0695">RNA-directed DNA polymerase</keyword>
<dbReference type="EMBL" id="AUZZ01006497">
    <property type="protein sequence ID" value="EQD46124.1"/>
    <property type="molecule type" value="Genomic_DNA"/>
</dbReference>
<evidence type="ECO:0000313" key="1">
    <source>
        <dbReference type="EMBL" id="EQD46124.1"/>
    </source>
</evidence>
<protein>
    <submittedName>
        <fullName evidence="1">RNA-directed DNA polymerase (Reverse transcriptase)</fullName>
    </submittedName>
</protein>